<accession>A0ABW8LKF7</accession>
<organism evidence="2 3">
    <name type="scientific">Streptomyces milbemycinicus</name>
    <dbReference type="NCBI Taxonomy" id="476552"/>
    <lineage>
        <taxon>Bacteria</taxon>
        <taxon>Bacillati</taxon>
        <taxon>Actinomycetota</taxon>
        <taxon>Actinomycetes</taxon>
        <taxon>Kitasatosporales</taxon>
        <taxon>Streptomycetaceae</taxon>
        <taxon>Streptomyces</taxon>
    </lineage>
</organism>
<proteinExistence type="predicted"/>
<protein>
    <recommendedName>
        <fullName evidence="4">Integral membrane protein</fullName>
    </recommendedName>
</protein>
<evidence type="ECO:0000313" key="2">
    <source>
        <dbReference type="EMBL" id="MFK4266393.1"/>
    </source>
</evidence>
<feature type="transmembrane region" description="Helical" evidence="1">
    <location>
        <begin position="48"/>
        <end position="68"/>
    </location>
</feature>
<evidence type="ECO:0000256" key="1">
    <source>
        <dbReference type="SAM" id="Phobius"/>
    </source>
</evidence>
<keyword evidence="1" id="KW-0812">Transmembrane</keyword>
<evidence type="ECO:0000313" key="3">
    <source>
        <dbReference type="Proteomes" id="UP001620295"/>
    </source>
</evidence>
<keyword evidence="1" id="KW-1133">Transmembrane helix</keyword>
<keyword evidence="3" id="KW-1185">Reference proteome</keyword>
<dbReference type="Proteomes" id="UP001620295">
    <property type="component" value="Unassembled WGS sequence"/>
</dbReference>
<feature type="transmembrane region" description="Helical" evidence="1">
    <location>
        <begin position="80"/>
        <end position="98"/>
    </location>
</feature>
<feature type="transmembrane region" description="Helical" evidence="1">
    <location>
        <begin position="15"/>
        <end position="36"/>
    </location>
</feature>
<feature type="transmembrane region" description="Helical" evidence="1">
    <location>
        <begin position="110"/>
        <end position="130"/>
    </location>
</feature>
<dbReference type="EMBL" id="JBJDQH010000005">
    <property type="protein sequence ID" value="MFK4266393.1"/>
    <property type="molecule type" value="Genomic_DNA"/>
</dbReference>
<evidence type="ECO:0008006" key="4">
    <source>
        <dbReference type="Google" id="ProtNLM"/>
    </source>
</evidence>
<reference evidence="2 3" key="1">
    <citation type="submission" date="2024-11" db="EMBL/GenBank/DDBJ databases">
        <title>The Natural Products Discovery Center: Release of the First 8490 Sequenced Strains for Exploring Actinobacteria Biosynthetic Diversity.</title>
        <authorList>
            <person name="Kalkreuter E."/>
            <person name="Kautsar S.A."/>
            <person name="Yang D."/>
            <person name="Bader C.D."/>
            <person name="Teijaro C.N."/>
            <person name="Fluegel L."/>
            <person name="Davis C.M."/>
            <person name="Simpson J.R."/>
            <person name="Lauterbach L."/>
            <person name="Steele A.D."/>
            <person name="Gui C."/>
            <person name="Meng S."/>
            <person name="Li G."/>
            <person name="Viehrig K."/>
            <person name="Ye F."/>
            <person name="Su P."/>
            <person name="Kiefer A.F."/>
            <person name="Nichols A."/>
            <person name="Cepeda A.J."/>
            <person name="Yan W."/>
            <person name="Fan B."/>
            <person name="Jiang Y."/>
            <person name="Adhikari A."/>
            <person name="Zheng C.-J."/>
            <person name="Schuster L."/>
            <person name="Cowan T.M."/>
            <person name="Smanski M.J."/>
            <person name="Chevrette M.G."/>
            <person name="De Carvalho L.P.S."/>
            <person name="Shen B."/>
        </authorList>
    </citation>
    <scope>NUCLEOTIDE SEQUENCE [LARGE SCALE GENOMIC DNA]</scope>
    <source>
        <strain evidence="2 3">NPDC020863</strain>
    </source>
</reference>
<sequence>MTQAQAVAASATRRLVGAIADGSVKVLLGAVFIIGAARLGDWLGVSTWLMVVSGVALLIGGGIEIRYVRSRPMSTYTRLMVAYDSGWVLATVVGLLLAWRGSGAGGEVWIGYQAAAPITLAALLVAAAPLRPTPDTRTTNPAG</sequence>
<keyword evidence="1" id="KW-0472">Membrane</keyword>
<name>A0ABW8LKF7_9ACTN</name>
<dbReference type="RefSeq" id="WP_404746457.1">
    <property type="nucleotide sequence ID" value="NZ_JBJDQH010000005.1"/>
</dbReference>
<comment type="caution">
    <text evidence="2">The sequence shown here is derived from an EMBL/GenBank/DDBJ whole genome shotgun (WGS) entry which is preliminary data.</text>
</comment>
<gene>
    <name evidence="2" type="ORF">ACI2L5_15830</name>
</gene>